<dbReference type="SUPFAM" id="SSF52833">
    <property type="entry name" value="Thioredoxin-like"/>
    <property type="match status" value="1"/>
</dbReference>
<dbReference type="CDD" id="cd02966">
    <property type="entry name" value="TlpA_like_family"/>
    <property type="match status" value="1"/>
</dbReference>
<keyword evidence="10" id="KW-1185">Reference proteome</keyword>
<dbReference type="GO" id="GO:0016209">
    <property type="term" value="F:antioxidant activity"/>
    <property type="evidence" value="ECO:0007669"/>
    <property type="project" value="InterPro"/>
</dbReference>
<organism evidence="7 9">
    <name type="scientific">Chitinophaga sancti</name>
    <dbReference type="NCBI Taxonomy" id="1004"/>
    <lineage>
        <taxon>Bacteria</taxon>
        <taxon>Pseudomonadati</taxon>
        <taxon>Bacteroidota</taxon>
        <taxon>Chitinophagia</taxon>
        <taxon>Chitinophagales</taxon>
        <taxon>Chitinophagaceae</taxon>
        <taxon>Chitinophaga</taxon>
    </lineage>
</organism>
<reference evidence="8 10" key="2">
    <citation type="submission" date="2023-11" db="EMBL/GenBank/DDBJ databases">
        <title>MicrobeMod: A computational toolkit for identifying prokaryotic methylation and restriction-modification with nanopore sequencing.</title>
        <authorList>
            <person name="Crits-Christoph A."/>
            <person name="Kang S.C."/>
            <person name="Lee H."/>
            <person name="Ostrov N."/>
        </authorList>
    </citation>
    <scope>NUCLEOTIDE SEQUENCE [LARGE SCALE GENOMIC DNA]</scope>
    <source>
        <strain evidence="8 10">ATCC 23090</strain>
    </source>
</reference>
<dbReference type="EMBL" id="CP140154">
    <property type="protein sequence ID" value="WQG89918.1"/>
    <property type="molecule type" value="Genomic_DNA"/>
</dbReference>
<dbReference type="PANTHER" id="PTHR42852">
    <property type="entry name" value="THIOL:DISULFIDE INTERCHANGE PROTEIN DSBE"/>
    <property type="match status" value="1"/>
</dbReference>
<dbReference type="GO" id="GO:0017004">
    <property type="term" value="P:cytochrome complex assembly"/>
    <property type="evidence" value="ECO:0007669"/>
    <property type="project" value="UniProtKB-KW"/>
</dbReference>
<dbReference type="GO" id="GO:0016491">
    <property type="term" value="F:oxidoreductase activity"/>
    <property type="evidence" value="ECO:0007669"/>
    <property type="project" value="InterPro"/>
</dbReference>
<dbReference type="Proteomes" id="UP001326715">
    <property type="component" value="Chromosome"/>
</dbReference>
<accession>A0A1K1SJ54</accession>
<gene>
    <name evidence="7" type="ORF">SAMN05661012_05528</name>
    <name evidence="8" type="ORF">SR876_00295</name>
</gene>
<dbReference type="AlphaFoldDB" id="A0A1K1SJ54"/>
<evidence type="ECO:0000259" key="6">
    <source>
        <dbReference type="PROSITE" id="PS51352"/>
    </source>
</evidence>
<evidence type="ECO:0000313" key="10">
    <source>
        <dbReference type="Proteomes" id="UP001326715"/>
    </source>
</evidence>
<keyword evidence="5" id="KW-0732">Signal</keyword>
<evidence type="ECO:0000256" key="5">
    <source>
        <dbReference type="SAM" id="SignalP"/>
    </source>
</evidence>
<proteinExistence type="predicted"/>
<dbReference type="PANTHER" id="PTHR42852:SF6">
    <property type="entry name" value="THIOL:DISULFIDE INTERCHANGE PROTEIN DSBE"/>
    <property type="match status" value="1"/>
</dbReference>
<evidence type="ECO:0000256" key="4">
    <source>
        <dbReference type="ARBA" id="ARBA00023284"/>
    </source>
</evidence>
<evidence type="ECO:0000313" key="8">
    <source>
        <dbReference type="EMBL" id="WQG89918.1"/>
    </source>
</evidence>
<reference evidence="7 9" key="1">
    <citation type="submission" date="2016-11" db="EMBL/GenBank/DDBJ databases">
        <authorList>
            <person name="Jaros S."/>
            <person name="Januszkiewicz K."/>
            <person name="Wedrychowicz H."/>
        </authorList>
    </citation>
    <scope>NUCLEOTIDE SEQUENCE [LARGE SCALE GENOMIC DNA]</scope>
    <source>
        <strain evidence="7 9">DSM 784</strain>
    </source>
</reference>
<dbReference type="STRING" id="1004.SAMN05661012_05528"/>
<dbReference type="Pfam" id="PF14289">
    <property type="entry name" value="DUF4369"/>
    <property type="match status" value="1"/>
</dbReference>
<sequence>MKTTTFLLAACCLPMSLMAQKSFTVHGKTGTLDAPAKAYLSYMDGDVKVLDSCTLKKGNFTFKGTLKTPVQAAITLRHDTAAPDPKKYDDNIHFFLENSVITITSSDSIYHATVKGSATNDDDKALTTLQKPYKKVADSIMAVYWKRSPQERKDSAWLSSIRPIMEKNENGYNADSRAFIAAHPKSYAALVAFHQFELGYNFNPDTALAKFDKFSPSLKESSLGKKYIAIITTGQNTNIGVIAQDFSQTDTTGKTIRLSDFRGKYVLVDFWASWCKPCRAENPNLLKAYNKFKDKNFTILGVSLDDEHTKRAWTGAVLKDGLPWTQVSELKGFEGKVAKLYGITAIPSNFLIDPNGKIIARNLRGEELEKKLAALVL</sequence>
<feature type="signal peptide" evidence="5">
    <location>
        <begin position="1"/>
        <end position="19"/>
    </location>
</feature>
<name>A0A1K1SJ54_9BACT</name>
<keyword evidence="4" id="KW-0676">Redox-active center</keyword>
<dbReference type="InterPro" id="IPR025380">
    <property type="entry name" value="DUF4369"/>
</dbReference>
<dbReference type="Gene3D" id="3.40.30.10">
    <property type="entry name" value="Glutaredoxin"/>
    <property type="match status" value="1"/>
</dbReference>
<evidence type="ECO:0000313" key="9">
    <source>
        <dbReference type="Proteomes" id="UP000183788"/>
    </source>
</evidence>
<dbReference type="Proteomes" id="UP000183788">
    <property type="component" value="Unassembled WGS sequence"/>
</dbReference>
<evidence type="ECO:0000256" key="3">
    <source>
        <dbReference type="ARBA" id="ARBA00023157"/>
    </source>
</evidence>
<comment type="subcellular location">
    <subcellularLocation>
        <location evidence="1">Cell envelope</location>
    </subcellularLocation>
</comment>
<dbReference type="OrthoDB" id="750178at2"/>
<dbReference type="GO" id="GO:0030313">
    <property type="term" value="C:cell envelope"/>
    <property type="evidence" value="ECO:0007669"/>
    <property type="project" value="UniProtKB-SubCell"/>
</dbReference>
<dbReference type="Pfam" id="PF00578">
    <property type="entry name" value="AhpC-TSA"/>
    <property type="match status" value="1"/>
</dbReference>
<keyword evidence="2" id="KW-0201">Cytochrome c-type biogenesis</keyword>
<feature type="domain" description="Thioredoxin" evidence="6">
    <location>
        <begin position="237"/>
        <end position="377"/>
    </location>
</feature>
<dbReference type="RefSeq" id="WP_072364662.1">
    <property type="nucleotide sequence ID" value="NZ_CP139972.1"/>
</dbReference>
<dbReference type="InterPro" id="IPR050553">
    <property type="entry name" value="Thioredoxin_ResA/DsbE_sf"/>
</dbReference>
<feature type="chain" id="PRO_5012724291" evidence="5">
    <location>
        <begin position="20"/>
        <end position="377"/>
    </location>
</feature>
<dbReference type="InterPro" id="IPR036249">
    <property type="entry name" value="Thioredoxin-like_sf"/>
</dbReference>
<dbReference type="EMBL" id="FPIZ01000024">
    <property type="protein sequence ID" value="SFW84358.1"/>
    <property type="molecule type" value="Genomic_DNA"/>
</dbReference>
<evidence type="ECO:0000256" key="2">
    <source>
        <dbReference type="ARBA" id="ARBA00022748"/>
    </source>
</evidence>
<evidence type="ECO:0000256" key="1">
    <source>
        <dbReference type="ARBA" id="ARBA00004196"/>
    </source>
</evidence>
<keyword evidence="3" id="KW-1015">Disulfide bond</keyword>
<evidence type="ECO:0000313" key="7">
    <source>
        <dbReference type="EMBL" id="SFW84358.1"/>
    </source>
</evidence>
<dbReference type="InterPro" id="IPR000866">
    <property type="entry name" value="AhpC/TSA"/>
</dbReference>
<dbReference type="InterPro" id="IPR013766">
    <property type="entry name" value="Thioredoxin_domain"/>
</dbReference>
<protein>
    <submittedName>
        <fullName evidence="7">Peroxiredoxin</fullName>
    </submittedName>
    <submittedName>
        <fullName evidence="8">TlpA disulfide reductase family protein</fullName>
    </submittedName>
</protein>
<dbReference type="PROSITE" id="PS51352">
    <property type="entry name" value="THIOREDOXIN_2"/>
    <property type="match status" value="1"/>
</dbReference>